<reference evidence="2 3" key="1">
    <citation type="submission" date="2012-11" db="EMBL/GenBank/DDBJ databases">
        <title>Whole genome sequence of Acidocella aminolytica 101 = DSM 11237.</title>
        <authorList>
            <person name="Azuma Y."/>
            <person name="Higashiura N."/>
            <person name="Hirakawa H."/>
            <person name="Matsushita K."/>
        </authorList>
    </citation>
    <scope>NUCLEOTIDE SEQUENCE [LARGE SCALE GENOMIC DNA]</scope>
    <source>
        <strain evidence="3">101 / DSM 11237</strain>
    </source>
</reference>
<dbReference type="InterPro" id="IPR012337">
    <property type="entry name" value="RNaseH-like_sf"/>
</dbReference>
<dbReference type="SUPFAM" id="SSF53098">
    <property type="entry name" value="Ribonuclease H-like"/>
    <property type="match status" value="1"/>
</dbReference>
<dbReference type="InterPro" id="IPR047768">
    <property type="entry name" value="Tn5p-like"/>
</dbReference>
<evidence type="ECO:0000313" key="2">
    <source>
        <dbReference type="EMBL" id="GAN81864.1"/>
    </source>
</evidence>
<dbReference type="PANTHER" id="PTHR37319:SF1">
    <property type="entry name" value="TRANSPOSASE TN5 DIMERISATION DOMAIN-CONTAINING PROTEIN"/>
    <property type="match status" value="1"/>
</dbReference>
<proteinExistence type="predicted"/>
<feature type="domain" description="Transposase IS4-like" evidence="1">
    <location>
        <begin position="113"/>
        <end position="194"/>
    </location>
</feature>
<dbReference type="STRING" id="1120923.SAMN02746095_02234"/>
<organism evidence="2 3">
    <name type="scientific">Acidocella aminolytica 101 = DSM 11237</name>
    <dbReference type="NCBI Taxonomy" id="1120923"/>
    <lineage>
        <taxon>Bacteria</taxon>
        <taxon>Pseudomonadati</taxon>
        <taxon>Pseudomonadota</taxon>
        <taxon>Alphaproteobacteria</taxon>
        <taxon>Acetobacterales</taxon>
        <taxon>Acidocellaceae</taxon>
        <taxon>Acidocella</taxon>
    </lineage>
</organism>
<gene>
    <name evidence="2" type="ORF">Aam_125_006</name>
</gene>
<dbReference type="GO" id="GO:0006313">
    <property type="term" value="P:DNA transposition"/>
    <property type="evidence" value="ECO:0007669"/>
    <property type="project" value="InterPro"/>
</dbReference>
<keyword evidence="3" id="KW-1185">Reference proteome</keyword>
<name>A0A0D6PM38_9PROT</name>
<evidence type="ECO:0000313" key="3">
    <source>
        <dbReference type="Proteomes" id="UP000032668"/>
    </source>
</evidence>
<accession>A0A0D6PM38</accession>
<dbReference type="GO" id="GO:0004803">
    <property type="term" value="F:transposase activity"/>
    <property type="evidence" value="ECO:0007669"/>
    <property type="project" value="InterPro"/>
</dbReference>
<dbReference type="InterPro" id="IPR002559">
    <property type="entry name" value="Transposase_11"/>
</dbReference>
<dbReference type="PANTHER" id="PTHR37319">
    <property type="entry name" value="TRANSPOSASE"/>
    <property type="match status" value="1"/>
</dbReference>
<dbReference type="GO" id="GO:0003677">
    <property type="term" value="F:DNA binding"/>
    <property type="evidence" value="ECO:0007669"/>
    <property type="project" value="InterPro"/>
</dbReference>
<comment type="caution">
    <text evidence="2">The sequence shown here is derived from an EMBL/GenBank/DDBJ whole genome shotgun (WGS) entry which is preliminary data.</text>
</comment>
<dbReference type="Gene3D" id="3.90.350.10">
    <property type="entry name" value="Transposase Inhibitor Protein From Tn5, Chain A, domain 1"/>
    <property type="match status" value="1"/>
</dbReference>
<dbReference type="InterPro" id="IPR054836">
    <property type="entry name" value="Tn5_transposase"/>
</dbReference>
<sequence length="224" mass="25804">MRQSFALMGSPERCVHVSDRESDIYELFCLAQDLGTRFLVRVQTNRLAKPPMEAALTDVPHRVFAQLAAIPWAGRHQVTIGDQNENTALLRIKFASVKTLPPVGKQKRYDQQTFVYIHALEVDPPSDREPINWRLVTNLPVSDLAAAIGKLDWYALRWKIEIFHKIMKSGCRAEDARLQTAERLVKLLALIAVVSWRIFWITMSARARPDTRPETRDRSYPRRN</sequence>
<dbReference type="AlphaFoldDB" id="A0A0D6PM38"/>
<dbReference type="Proteomes" id="UP000032668">
    <property type="component" value="Unassembled WGS sequence"/>
</dbReference>
<dbReference type="NCBIfam" id="NF033590">
    <property type="entry name" value="transpos_IS4_3"/>
    <property type="match status" value="1"/>
</dbReference>
<evidence type="ECO:0000259" key="1">
    <source>
        <dbReference type="Pfam" id="PF01609"/>
    </source>
</evidence>
<dbReference type="Pfam" id="PF01609">
    <property type="entry name" value="DDE_Tnp_1"/>
    <property type="match status" value="1"/>
</dbReference>
<dbReference type="EMBL" id="BANC01000123">
    <property type="protein sequence ID" value="GAN81864.1"/>
    <property type="molecule type" value="Genomic_DNA"/>
</dbReference>
<protein>
    <submittedName>
        <fullName evidence="2">Transposase</fullName>
    </submittedName>
</protein>